<evidence type="ECO:0000313" key="3">
    <source>
        <dbReference type="EMBL" id="KAK4387999.1"/>
    </source>
</evidence>
<accession>A0AAE1W777</accession>
<dbReference type="GO" id="GO:0035493">
    <property type="term" value="P:SNARE complex assembly"/>
    <property type="evidence" value="ECO:0007669"/>
    <property type="project" value="TreeGrafter"/>
</dbReference>
<reference evidence="3" key="1">
    <citation type="submission" date="2020-06" db="EMBL/GenBank/DDBJ databases">
        <authorList>
            <person name="Li T."/>
            <person name="Hu X."/>
            <person name="Zhang T."/>
            <person name="Song X."/>
            <person name="Zhang H."/>
            <person name="Dai N."/>
            <person name="Sheng W."/>
            <person name="Hou X."/>
            <person name="Wei L."/>
        </authorList>
    </citation>
    <scope>NUCLEOTIDE SEQUENCE</scope>
    <source>
        <strain evidence="3">K16</strain>
        <tissue evidence="3">Leaf</tissue>
    </source>
</reference>
<proteinExistence type="predicted"/>
<reference evidence="3" key="2">
    <citation type="journal article" date="2024" name="Plant">
        <title>Genomic evolution and insights into agronomic trait innovations of Sesamum species.</title>
        <authorList>
            <person name="Miao H."/>
            <person name="Wang L."/>
            <person name="Qu L."/>
            <person name="Liu H."/>
            <person name="Sun Y."/>
            <person name="Le M."/>
            <person name="Wang Q."/>
            <person name="Wei S."/>
            <person name="Zheng Y."/>
            <person name="Lin W."/>
            <person name="Duan Y."/>
            <person name="Cao H."/>
            <person name="Xiong S."/>
            <person name="Wang X."/>
            <person name="Wei L."/>
            <person name="Li C."/>
            <person name="Ma Q."/>
            <person name="Ju M."/>
            <person name="Zhao R."/>
            <person name="Li G."/>
            <person name="Mu C."/>
            <person name="Tian Q."/>
            <person name="Mei H."/>
            <person name="Zhang T."/>
            <person name="Gao T."/>
            <person name="Zhang H."/>
        </authorList>
    </citation>
    <scope>NUCLEOTIDE SEQUENCE</scope>
    <source>
        <strain evidence="3">K16</strain>
    </source>
</reference>
<feature type="region of interest" description="Disordered" evidence="2">
    <location>
        <begin position="1"/>
        <end position="91"/>
    </location>
</feature>
<evidence type="ECO:0000256" key="1">
    <source>
        <dbReference type="SAM" id="Coils"/>
    </source>
</evidence>
<feature type="compositionally biased region" description="Gly residues" evidence="2">
    <location>
        <begin position="46"/>
        <end position="73"/>
    </location>
</feature>
<comment type="caution">
    <text evidence="3">The sequence shown here is derived from an EMBL/GenBank/DDBJ whole genome shotgun (WGS) entry which is preliminary data.</text>
</comment>
<sequence>MGDGCRRPSSLSVRSRRPDLGATAVAPSCGGRRPRLRRPHLRGTAQSGGGAAGGGRAGEAGRGGRAGGVGGEVGWTAGWGRLGRGEKRGAQEDRAKVIEWEDYEQELARLCSLTSALEEAKKKKLLLEEKLQSLIQIEAESLNRSNELEQMREKLESRKLVMGKASSILSFAPMDSSRSLAGEKVKVVIKKAPEQELESFSSSIKSGVPWEIVGELWVGPARGLK</sequence>
<dbReference type="GO" id="GO:0000323">
    <property type="term" value="C:lytic vacuole"/>
    <property type="evidence" value="ECO:0007669"/>
    <property type="project" value="TreeGrafter"/>
</dbReference>
<dbReference type="AlphaFoldDB" id="A0AAE1W777"/>
<organism evidence="3 4">
    <name type="scientific">Sesamum angolense</name>
    <dbReference type="NCBI Taxonomy" id="2727404"/>
    <lineage>
        <taxon>Eukaryota</taxon>
        <taxon>Viridiplantae</taxon>
        <taxon>Streptophyta</taxon>
        <taxon>Embryophyta</taxon>
        <taxon>Tracheophyta</taxon>
        <taxon>Spermatophyta</taxon>
        <taxon>Magnoliopsida</taxon>
        <taxon>eudicotyledons</taxon>
        <taxon>Gunneridae</taxon>
        <taxon>Pentapetalae</taxon>
        <taxon>asterids</taxon>
        <taxon>lamiids</taxon>
        <taxon>Lamiales</taxon>
        <taxon>Pedaliaceae</taxon>
        <taxon>Sesamum</taxon>
    </lineage>
</organism>
<dbReference type="GO" id="GO:0000149">
    <property type="term" value="F:SNARE binding"/>
    <property type="evidence" value="ECO:0007669"/>
    <property type="project" value="TreeGrafter"/>
</dbReference>
<dbReference type="GO" id="GO:0005768">
    <property type="term" value="C:endosome"/>
    <property type="evidence" value="ECO:0007669"/>
    <property type="project" value="TreeGrafter"/>
</dbReference>
<gene>
    <name evidence="3" type="ORF">Sango_2406500</name>
</gene>
<evidence type="ECO:0000313" key="4">
    <source>
        <dbReference type="Proteomes" id="UP001289374"/>
    </source>
</evidence>
<dbReference type="EMBL" id="JACGWL010000014">
    <property type="protein sequence ID" value="KAK4387999.1"/>
    <property type="molecule type" value="Genomic_DNA"/>
</dbReference>
<dbReference type="PANTHER" id="PTHR15157">
    <property type="entry name" value="UV RADIATION RESISTANCE-ASSOCIATED GENE PROTEIN"/>
    <property type="match status" value="1"/>
</dbReference>
<dbReference type="Proteomes" id="UP001289374">
    <property type="component" value="Unassembled WGS sequence"/>
</dbReference>
<keyword evidence="4" id="KW-1185">Reference proteome</keyword>
<dbReference type="PANTHER" id="PTHR15157:SF24">
    <property type="entry name" value="VACUOLAR PROTEIN SORTING 38"/>
    <property type="match status" value="1"/>
</dbReference>
<feature type="compositionally biased region" description="Basic residues" evidence="2">
    <location>
        <begin position="32"/>
        <end position="41"/>
    </location>
</feature>
<evidence type="ECO:0000256" key="2">
    <source>
        <dbReference type="SAM" id="MobiDB-lite"/>
    </source>
</evidence>
<protein>
    <submittedName>
        <fullName evidence="3">Uncharacterized protein</fullName>
    </submittedName>
</protein>
<keyword evidence="1" id="KW-0175">Coiled coil</keyword>
<feature type="coiled-coil region" evidence="1">
    <location>
        <begin position="117"/>
        <end position="158"/>
    </location>
</feature>
<name>A0AAE1W777_9LAMI</name>